<keyword evidence="2" id="KW-1185">Reference proteome</keyword>
<proteinExistence type="predicted"/>
<organism evidence="1 2">
    <name type="scientific">Ephemerocybe angulata</name>
    <dbReference type="NCBI Taxonomy" id="980116"/>
    <lineage>
        <taxon>Eukaryota</taxon>
        <taxon>Fungi</taxon>
        <taxon>Dikarya</taxon>
        <taxon>Basidiomycota</taxon>
        <taxon>Agaricomycotina</taxon>
        <taxon>Agaricomycetes</taxon>
        <taxon>Agaricomycetidae</taxon>
        <taxon>Agaricales</taxon>
        <taxon>Agaricineae</taxon>
        <taxon>Psathyrellaceae</taxon>
        <taxon>Ephemerocybe</taxon>
    </lineage>
</organism>
<dbReference type="EMBL" id="JACGCI010000132">
    <property type="protein sequence ID" value="KAF6743937.1"/>
    <property type="molecule type" value="Genomic_DNA"/>
</dbReference>
<dbReference type="Proteomes" id="UP000521943">
    <property type="component" value="Unassembled WGS sequence"/>
</dbReference>
<gene>
    <name evidence="1" type="ORF">DFP72DRAFT_1079352</name>
</gene>
<protein>
    <submittedName>
        <fullName evidence="1">Uncharacterized protein</fullName>
    </submittedName>
</protein>
<name>A0A8H6HD39_9AGAR</name>
<evidence type="ECO:0000313" key="2">
    <source>
        <dbReference type="Proteomes" id="UP000521943"/>
    </source>
</evidence>
<sequence>MIHIQKNHGLRVTFARALRDAIFLPDAEDKRKLESVLARQTPPLTYDEGLRRNPQMIKRHVKHVVPPPEQLFTLVSKLFEVYGPLKDAQTGQPLFSPSAWKSAKSVLEYIKLGYISDPPNIALYYPLGIDKKTRLTIYRCWRANRLKDYTFRHNMRTGTYNTTGQHYLGHFDIHLINKCQELLNSSRIHAAVPSSTPVGNWVNGNLYVRTTEVFGILPVPDDVRLVSGLLSYDDEAPPKIQQYLAKRQGTKYAVITVHTDPERKLYSSLMQTDPSFTREGGPDWAKGTRRWNEGYANGVDIFYKSI</sequence>
<accession>A0A8H6HD39</accession>
<reference evidence="1 2" key="1">
    <citation type="submission" date="2020-07" db="EMBL/GenBank/DDBJ databases">
        <title>Comparative genomics of pyrophilous fungi reveals a link between fire events and developmental genes.</title>
        <authorList>
            <consortium name="DOE Joint Genome Institute"/>
            <person name="Steindorff A.S."/>
            <person name="Carver A."/>
            <person name="Calhoun S."/>
            <person name="Stillman K."/>
            <person name="Liu H."/>
            <person name="Lipzen A."/>
            <person name="Pangilinan J."/>
            <person name="Labutti K."/>
            <person name="Bruns T.D."/>
            <person name="Grigoriev I.V."/>
        </authorList>
    </citation>
    <scope>NUCLEOTIDE SEQUENCE [LARGE SCALE GENOMIC DNA]</scope>
    <source>
        <strain evidence="1 2">CBS 144469</strain>
    </source>
</reference>
<evidence type="ECO:0000313" key="1">
    <source>
        <dbReference type="EMBL" id="KAF6743937.1"/>
    </source>
</evidence>
<dbReference type="AlphaFoldDB" id="A0A8H6HD39"/>
<dbReference type="OrthoDB" id="1920326at2759"/>
<comment type="caution">
    <text evidence="1">The sequence shown here is derived from an EMBL/GenBank/DDBJ whole genome shotgun (WGS) entry which is preliminary data.</text>
</comment>